<organism evidence="8 9">
    <name type="scientific">Madurella mycetomatis</name>
    <dbReference type="NCBI Taxonomy" id="100816"/>
    <lineage>
        <taxon>Eukaryota</taxon>
        <taxon>Fungi</taxon>
        <taxon>Dikarya</taxon>
        <taxon>Ascomycota</taxon>
        <taxon>Pezizomycotina</taxon>
        <taxon>Sordariomycetes</taxon>
        <taxon>Sordariomycetidae</taxon>
        <taxon>Sordariales</taxon>
        <taxon>Sordariales incertae sedis</taxon>
        <taxon>Madurella</taxon>
    </lineage>
</organism>
<evidence type="ECO:0000256" key="1">
    <source>
        <dbReference type="ARBA" id="ARBA00001974"/>
    </source>
</evidence>
<dbReference type="PANTHER" id="PTHR42973:SF39">
    <property type="entry name" value="FAD-BINDING PCMH-TYPE DOMAIN-CONTAINING PROTEIN"/>
    <property type="match status" value="1"/>
</dbReference>
<evidence type="ECO:0000256" key="2">
    <source>
        <dbReference type="ARBA" id="ARBA00005466"/>
    </source>
</evidence>
<dbReference type="InterPro" id="IPR016169">
    <property type="entry name" value="FAD-bd_PCMH_sub2"/>
</dbReference>
<feature type="chain" id="PRO_5008043870" evidence="6">
    <location>
        <begin position="20"/>
        <end position="603"/>
    </location>
</feature>
<dbReference type="VEuPathDB" id="FungiDB:MMYC01_201589"/>
<keyword evidence="6" id="KW-0732">Signal</keyword>
<proteinExistence type="inferred from homology"/>
<evidence type="ECO:0000256" key="6">
    <source>
        <dbReference type="SAM" id="SignalP"/>
    </source>
</evidence>
<comment type="caution">
    <text evidence="8">The sequence shown here is derived from an EMBL/GenBank/DDBJ whole genome shotgun (WGS) entry which is preliminary data.</text>
</comment>
<protein>
    <submittedName>
        <fullName evidence="8">6-hydroxy-D-nicotine oxidase</fullName>
    </submittedName>
</protein>
<sequence length="603" mass="65814">MKRGLYWLAVAAAAASGLASQLQPLQGRQEVDRSGYHWLRECKCYPGDPCWPTGREWAALNRTVGGRLVRAIPPGAACYDSFEGIPTRDPAKCAEVASQWSNATWTADQATIPMIPIWSNNTCPPDTTTGQPGPPAGCPDTCTLGFLSPYAILAESADDVVAGVKFARTRKLRLIIRNTGHCFMGRSTGYGALVINTHRLNSIKFSRTCTHCDGHTGGVVEVGAGVMMQDLYAQAWPRNLDVLGGECPTVGIAGGYFGGGGQGPLSGYYGVGSDHAISFGVVLANGRKVTADARRNTDLFWALKGGGMGTFGVVTSVTLKTYPTMPVTGMGLTITDSGDRFWEGVRIWHTMAPTYTAAGMYVWYAMQEGSLTAQPFVAPNMTVVQFKAVVDPLLDRLRAANVSFTTTEVHTFAKFGDLYRDMWVTAFHGSGLGAYFGGRMISQRDVRERGDDIVAAFRTMSDKYPGQVLFGGHLVNPGNRVKDSQQRLSAVHPVWRDTADIQIFLYVPPPCMSPEQRAEAERRVTVELGGILRAVTPTSAVYSNECRQGDINEPNWQDAFWGPVYPRLRRIKNKYDPDDVFWSKSSTGSEGWALRDNLKLCRV</sequence>
<dbReference type="Gene3D" id="3.30.465.10">
    <property type="match status" value="2"/>
</dbReference>
<dbReference type="Pfam" id="PF08031">
    <property type="entry name" value="BBE"/>
    <property type="match status" value="1"/>
</dbReference>
<dbReference type="InterPro" id="IPR036318">
    <property type="entry name" value="FAD-bd_PCMH-like_sf"/>
</dbReference>
<comment type="similarity">
    <text evidence="2">Belongs to the oxygen-dependent FAD-linked oxidoreductase family.</text>
</comment>
<dbReference type="GO" id="GO:0016491">
    <property type="term" value="F:oxidoreductase activity"/>
    <property type="evidence" value="ECO:0007669"/>
    <property type="project" value="UniProtKB-KW"/>
</dbReference>
<dbReference type="OrthoDB" id="9983560at2759"/>
<name>A0A175WC37_9PEZI</name>
<keyword evidence="5" id="KW-0560">Oxidoreductase</keyword>
<evidence type="ECO:0000313" key="8">
    <source>
        <dbReference type="EMBL" id="KXX81185.1"/>
    </source>
</evidence>
<evidence type="ECO:0000259" key="7">
    <source>
        <dbReference type="PROSITE" id="PS51387"/>
    </source>
</evidence>
<evidence type="ECO:0000256" key="4">
    <source>
        <dbReference type="ARBA" id="ARBA00022827"/>
    </source>
</evidence>
<dbReference type="Pfam" id="PF01565">
    <property type="entry name" value="FAD_binding_4"/>
    <property type="match status" value="1"/>
</dbReference>
<dbReference type="InterPro" id="IPR012951">
    <property type="entry name" value="BBE"/>
</dbReference>
<feature type="domain" description="FAD-binding PCMH-type" evidence="7">
    <location>
        <begin position="144"/>
        <end position="324"/>
    </location>
</feature>
<evidence type="ECO:0000256" key="5">
    <source>
        <dbReference type="ARBA" id="ARBA00023002"/>
    </source>
</evidence>
<gene>
    <name evidence="8" type="ORF">MMYC01_201589</name>
</gene>
<dbReference type="GO" id="GO:0071949">
    <property type="term" value="F:FAD binding"/>
    <property type="evidence" value="ECO:0007669"/>
    <property type="project" value="InterPro"/>
</dbReference>
<dbReference type="InterPro" id="IPR006094">
    <property type="entry name" value="Oxid_FAD_bind_N"/>
</dbReference>
<reference evidence="8 9" key="1">
    <citation type="journal article" date="2016" name="Genome Announc.">
        <title>Genome Sequence of Madurella mycetomatis mm55, Isolated from a Human Mycetoma Case in Sudan.</title>
        <authorList>
            <person name="Smit S."/>
            <person name="Derks M.F."/>
            <person name="Bervoets S."/>
            <person name="Fahal A."/>
            <person name="van Leeuwen W."/>
            <person name="van Belkum A."/>
            <person name="van de Sande W.W."/>
        </authorList>
    </citation>
    <scope>NUCLEOTIDE SEQUENCE [LARGE SCALE GENOMIC DNA]</scope>
    <source>
        <strain evidence="9">mm55</strain>
    </source>
</reference>
<comment type="cofactor">
    <cofactor evidence="1">
        <name>FAD</name>
        <dbReference type="ChEBI" id="CHEBI:57692"/>
    </cofactor>
</comment>
<dbReference type="InterPro" id="IPR016166">
    <property type="entry name" value="FAD-bd_PCMH"/>
</dbReference>
<evidence type="ECO:0000256" key="3">
    <source>
        <dbReference type="ARBA" id="ARBA00022630"/>
    </source>
</evidence>
<dbReference type="STRING" id="100816.A0A175WC37"/>
<keyword evidence="3" id="KW-0285">Flavoprotein</keyword>
<dbReference type="PANTHER" id="PTHR42973">
    <property type="entry name" value="BINDING OXIDOREDUCTASE, PUTATIVE (AFU_ORTHOLOGUE AFUA_1G17690)-RELATED"/>
    <property type="match status" value="1"/>
</dbReference>
<dbReference type="PROSITE" id="PS51387">
    <property type="entry name" value="FAD_PCMH"/>
    <property type="match status" value="1"/>
</dbReference>
<evidence type="ECO:0000313" key="9">
    <source>
        <dbReference type="Proteomes" id="UP000078237"/>
    </source>
</evidence>
<dbReference type="EMBL" id="LCTW02000041">
    <property type="protein sequence ID" value="KXX81185.1"/>
    <property type="molecule type" value="Genomic_DNA"/>
</dbReference>
<dbReference type="SUPFAM" id="SSF56176">
    <property type="entry name" value="FAD-binding/transporter-associated domain-like"/>
    <property type="match status" value="1"/>
</dbReference>
<feature type="signal peptide" evidence="6">
    <location>
        <begin position="1"/>
        <end position="19"/>
    </location>
</feature>
<dbReference type="Proteomes" id="UP000078237">
    <property type="component" value="Unassembled WGS sequence"/>
</dbReference>
<dbReference type="InterPro" id="IPR050416">
    <property type="entry name" value="FAD-linked_Oxidoreductase"/>
</dbReference>
<accession>A0A175WC37</accession>
<dbReference type="AlphaFoldDB" id="A0A175WC37"/>
<keyword evidence="9" id="KW-1185">Reference proteome</keyword>
<keyword evidence="4" id="KW-0274">FAD</keyword>